<organism evidence="2 3">
    <name type="scientific">Candidatus Borkfalkia faecigallinarum</name>
    <dbReference type="NCBI Taxonomy" id="2838509"/>
    <lineage>
        <taxon>Bacteria</taxon>
        <taxon>Bacillati</taxon>
        <taxon>Bacillota</taxon>
        <taxon>Clostridia</taxon>
        <taxon>Christensenellales</taxon>
        <taxon>Christensenellaceae</taxon>
        <taxon>Candidatus Borkfalkia</taxon>
    </lineage>
</organism>
<proteinExistence type="predicted"/>
<evidence type="ECO:0000313" key="2">
    <source>
        <dbReference type="EMBL" id="HIX46975.1"/>
    </source>
</evidence>
<keyword evidence="1" id="KW-0472">Membrane</keyword>
<name>A0A9D2AR85_9FIRM</name>
<evidence type="ECO:0000313" key="3">
    <source>
        <dbReference type="Proteomes" id="UP000824249"/>
    </source>
</evidence>
<gene>
    <name evidence="2" type="ORF">H9737_04710</name>
</gene>
<sequence>MKTVIEDATVGKIVYEESFWTGGKKLYVNGEELVKVSKKSFQTKDGQIWNIAGNYLRGAVLEKGEQKIRLTPAVKWYEIVLSVLPFALILIWGNSAALVSIVPVVGGALGGLISGIIAVLNLLIVKGVKPIWLKILISIGMLAAAFLLCFLIGSMIVNALTQ</sequence>
<dbReference type="AlphaFoldDB" id="A0A9D2AR85"/>
<accession>A0A9D2AR85</accession>
<feature type="transmembrane region" description="Helical" evidence="1">
    <location>
        <begin position="135"/>
        <end position="157"/>
    </location>
</feature>
<keyword evidence="1" id="KW-1133">Transmembrane helix</keyword>
<comment type="caution">
    <text evidence="2">The sequence shown here is derived from an EMBL/GenBank/DDBJ whole genome shotgun (WGS) entry which is preliminary data.</text>
</comment>
<reference evidence="2" key="2">
    <citation type="submission" date="2021-04" db="EMBL/GenBank/DDBJ databases">
        <authorList>
            <person name="Gilroy R."/>
        </authorList>
    </citation>
    <scope>NUCLEOTIDE SEQUENCE</scope>
    <source>
        <strain evidence="2">26628</strain>
    </source>
</reference>
<feature type="transmembrane region" description="Helical" evidence="1">
    <location>
        <begin position="101"/>
        <end position="123"/>
    </location>
</feature>
<evidence type="ECO:0000256" key="1">
    <source>
        <dbReference type="SAM" id="Phobius"/>
    </source>
</evidence>
<dbReference type="EMBL" id="DXFD01000073">
    <property type="protein sequence ID" value="HIX46975.1"/>
    <property type="molecule type" value="Genomic_DNA"/>
</dbReference>
<dbReference type="Proteomes" id="UP000824249">
    <property type="component" value="Unassembled WGS sequence"/>
</dbReference>
<keyword evidence="1" id="KW-0812">Transmembrane</keyword>
<protein>
    <submittedName>
        <fullName evidence="2">Uncharacterized protein</fullName>
    </submittedName>
</protein>
<feature type="transmembrane region" description="Helical" evidence="1">
    <location>
        <begin position="76"/>
        <end position="95"/>
    </location>
</feature>
<reference evidence="2" key="1">
    <citation type="journal article" date="2021" name="PeerJ">
        <title>Extensive microbial diversity within the chicken gut microbiome revealed by metagenomics and culture.</title>
        <authorList>
            <person name="Gilroy R."/>
            <person name="Ravi A."/>
            <person name="Getino M."/>
            <person name="Pursley I."/>
            <person name="Horton D.L."/>
            <person name="Alikhan N.F."/>
            <person name="Baker D."/>
            <person name="Gharbi K."/>
            <person name="Hall N."/>
            <person name="Watson M."/>
            <person name="Adriaenssens E.M."/>
            <person name="Foster-Nyarko E."/>
            <person name="Jarju S."/>
            <person name="Secka A."/>
            <person name="Antonio M."/>
            <person name="Oren A."/>
            <person name="Chaudhuri R.R."/>
            <person name="La Ragione R."/>
            <person name="Hildebrand F."/>
            <person name="Pallen M.J."/>
        </authorList>
    </citation>
    <scope>NUCLEOTIDE SEQUENCE</scope>
    <source>
        <strain evidence="2">26628</strain>
    </source>
</reference>